<feature type="region of interest" description="Disordered" evidence="1">
    <location>
        <begin position="236"/>
        <end position="263"/>
    </location>
</feature>
<dbReference type="PANTHER" id="PTHR48148">
    <property type="entry name" value="KERATINOCYTE PROLINE-RICH PROTEIN"/>
    <property type="match status" value="1"/>
</dbReference>
<keyword evidence="3" id="KW-1185">Reference proteome</keyword>
<sequence>ISPCVDDVVAASAVSVSVSNSGPSQTPTPTPNPNPNPNSSPNCNLRRKPSNEMVHHRNLLKMFKETFQNDEDLKEVEAEPTAPGQFTQIFDFTKPTPSPIQCPTPPSPTQIPRPMGKPPMSPKAVRIATASARPQNSPLASPVSTSTPQQFSINGRVEIFNSRQLEKPPTPPPPPRRNTRVEQQQQPLPVAVPPPEVVMCAPPVTVVHPEELPKPNTVKALSNCFSQTSDVVVPVPVPSSPRPLPRSRIPQITTPPASPKPLKRVHMELPSLDVVDRSSGDYAPVMGQTRAIVHSPPSKVFQAPAPGRRVDPLAPNDSLQLHTSSPCEMPALKVCSPNESSLFKLASSRPTSPSVEMALCQQFLDREAPKDLQLSAEDRLHLEQMAIEELPCDKIDVAQAPLPSTGYQSVSEELVKRCDGYSQDKVQQLDEQPSEADIALCVGLLDCLAPAQEPLCDSIDVKKSPVPATGFQDINDADVKRCDGAAGRMPIIKPSSPIGTARAAHSKALMDTCEQIIAEERLASSQMMRSSLPEATPATGTPSTPLLGRKSKIPIPKPCCISASGTDSISRAGYAPAAEQPLIARTHLVETEIQVKEVTPPSSPKPQQSAPPGAVKEKKTKNIFDFLRRNFGHHEEAAAQKDHHPTLNETLEKKVILTSTRSGVDVVSPESFVQVENSKFYVPNESEEATGPPPLPKTPAPVNIEIRKTITTDEILEENSTEQALTQEISDLLDDEIMKLEAAAASTIKK</sequence>
<dbReference type="PANTHER" id="PTHR48148:SF3">
    <property type="entry name" value="KERATINOCYTE PROLINE-RICH PROTEIN"/>
    <property type="match status" value="1"/>
</dbReference>
<name>A0A3B0KD12_DROGU</name>
<feature type="region of interest" description="Disordered" evidence="1">
    <location>
        <begin position="15"/>
        <end position="49"/>
    </location>
</feature>
<feature type="region of interest" description="Disordered" evidence="1">
    <location>
        <begin position="101"/>
        <end position="190"/>
    </location>
</feature>
<gene>
    <name evidence="2" type="ORF">DGUA_6G018493</name>
</gene>
<organism evidence="2 3">
    <name type="scientific">Drosophila guanche</name>
    <name type="common">Fruit fly</name>
    <dbReference type="NCBI Taxonomy" id="7266"/>
    <lineage>
        <taxon>Eukaryota</taxon>
        <taxon>Metazoa</taxon>
        <taxon>Ecdysozoa</taxon>
        <taxon>Arthropoda</taxon>
        <taxon>Hexapoda</taxon>
        <taxon>Insecta</taxon>
        <taxon>Pterygota</taxon>
        <taxon>Neoptera</taxon>
        <taxon>Endopterygota</taxon>
        <taxon>Diptera</taxon>
        <taxon>Brachycera</taxon>
        <taxon>Muscomorpha</taxon>
        <taxon>Ephydroidea</taxon>
        <taxon>Drosophilidae</taxon>
        <taxon>Drosophila</taxon>
        <taxon>Sophophora</taxon>
    </lineage>
</organism>
<reference evidence="3" key="1">
    <citation type="submission" date="2018-01" db="EMBL/GenBank/DDBJ databases">
        <authorList>
            <person name="Alioto T."/>
            <person name="Alioto T."/>
        </authorList>
    </citation>
    <scope>NUCLEOTIDE SEQUENCE [LARGE SCALE GENOMIC DNA]</scope>
</reference>
<evidence type="ECO:0000313" key="2">
    <source>
        <dbReference type="EMBL" id="SPP83606.1"/>
    </source>
</evidence>
<proteinExistence type="predicted"/>
<dbReference type="EMBL" id="OUUW01000007">
    <property type="protein sequence ID" value="SPP83606.1"/>
    <property type="molecule type" value="Genomic_DNA"/>
</dbReference>
<protein>
    <submittedName>
        <fullName evidence="2">Blast:Uncharacterized protein CG43427</fullName>
    </submittedName>
</protein>
<feature type="compositionally biased region" description="Pro residues" evidence="1">
    <location>
        <begin position="101"/>
        <end position="121"/>
    </location>
</feature>
<feature type="compositionally biased region" description="Pro residues" evidence="1">
    <location>
        <begin position="26"/>
        <end position="38"/>
    </location>
</feature>
<feature type="compositionally biased region" description="Low complexity" evidence="1">
    <location>
        <begin position="15"/>
        <end position="25"/>
    </location>
</feature>
<evidence type="ECO:0000256" key="1">
    <source>
        <dbReference type="SAM" id="MobiDB-lite"/>
    </source>
</evidence>
<dbReference type="AlphaFoldDB" id="A0A3B0KD12"/>
<dbReference type="Proteomes" id="UP000268350">
    <property type="component" value="Unassembled WGS sequence"/>
</dbReference>
<feature type="compositionally biased region" description="Polar residues" evidence="1">
    <location>
        <begin position="132"/>
        <end position="153"/>
    </location>
</feature>
<feature type="region of interest" description="Disordered" evidence="1">
    <location>
        <begin position="596"/>
        <end position="619"/>
    </location>
</feature>
<accession>A0A3B0KD12</accession>
<evidence type="ECO:0000313" key="3">
    <source>
        <dbReference type="Proteomes" id="UP000268350"/>
    </source>
</evidence>
<feature type="non-terminal residue" evidence="2">
    <location>
        <position position="1"/>
    </location>
</feature>